<dbReference type="InterPro" id="IPR045337">
    <property type="entry name" value="MmgE_PrpD_C"/>
</dbReference>
<feature type="domain" description="MmgE/PrpD C-terminal" evidence="3">
    <location>
        <begin position="271"/>
        <end position="432"/>
    </location>
</feature>
<name>A0AAW7TAK0_BURVI</name>
<reference evidence="4" key="1">
    <citation type="submission" date="2023-07" db="EMBL/GenBank/DDBJ databases">
        <title>A collection of bacterial strains from the Burkholderia cepacia Research Laboratory and Repository.</title>
        <authorList>
            <person name="Lipuma J."/>
            <person name="Spilker T."/>
            <person name="Caverly L."/>
        </authorList>
    </citation>
    <scope>NUCLEOTIDE SEQUENCE</scope>
    <source>
        <strain evidence="4">AU44268</strain>
    </source>
</reference>
<evidence type="ECO:0000259" key="2">
    <source>
        <dbReference type="Pfam" id="PF03972"/>
    </source>
</evidence>
<evidence type="ECO:0000259" key="3">
    <source>
        <dbReference type="Pfam" id="PF19305"/>
    </source>
</evidence>
<evidence type="ECO:0000256" key="1">
    <source>
        <dbReference type="ARBA" id="ARBA00006174"/>
    </source>
</evidence>
<protein>
    <submittedName>
        <fullName evidence="4">MmgE/PrpD family protein</fullName>
    </submittedName>
</protein>
<evidence type="ECO:0000313" key="4">
    <source>
        <dbReference type="EMBL" id="MDN7799300.1"/>
    </source>
</evidence>
<accession>A0AAW7TAK0</accession>
<dbReference type="EMBL" id="JAUJRV010000044">
    <property type="protein sequence ID" value="MDN7799300.1"/>
    <property type="molecule type" value="Genomic_DNA"/>
</dbReference>
<dbReference type="InterPro" id="IPR045336">
    <property type="entry name" value="MmgE_PrpD_N"/>
</dbReference>
<dbReference type="PANTHER" id="PTHR16943">
    <property type="entry name" value="2-METHYLCITRATE DEHYDRATASE-RELATED"/>
    <property type="match status" value="1"/>
</dbReference>
<dbReference type="Gene3D" id="3.30.1330.120">
    <property type="entry name" value="2-methylcitrate dehydratase PrpD"/>
    <property type="match status" value="1"/>
</dbReference>
<proteinExistence type="inferred from homology"/>
<dbReference type="InterPro" id="IPR036148">
    <property type="entry name" value="MmgE/PrpD_sf"/>
</dbReference>
<dbReference type="Gene3D" id="1.10.4100.10">
    <property type="entry name" value="2-methylcitrate dehydratase PrpD"/>
    <property type="match status" value="1"/>
</dbReference>
<dbReference type="AlphaFoldDB" id="A0AAW7TAK0"/>
<dbReference type="Pfam" id="PF03972">
    <property type="entry name" value="MmgE_PrpD_N"/>
    <property type="match status" value="1"/>
</dbReference>
<dbReference type="PANTHER" id="PTHR16943:SF8">
    <property type="entry name" value="2-METHYLCITRATE DEHYDRATASE"/>
    <property type="match status" value="1"/>
</dbReference>
<dbReference type="InterPro" id="IPR005656">
    <property type="entry name" value="MmgE_PrpD"/>
</dbReference>
<dbReference type="GO" id="GO:0016829">
    <property type="term" value="F:lyase activity"/>
    <property type="evidence" value="ECO:0007669"/>
    <property type="project" value="InterPro"/>
</dbReference>
<organism evidence="4 5">
    <name type="scientific">Burkholderia vietnamiensis</name>
    <dbReference type="NCBI Taxonomy" id="60552"/>
    <lineage>
        <taxon>Bacteria</taxon>
        <taxon>Pseudomonadati</taxon>
        <taxon>Pseudomonadota</taxon>
        <taxon>Betaproteobacteria</taxon>
        <taxon>Burkholderiales</taxon>
        <taxon>Burkholderiaceae</taxon>
        <taxon>Burkholderia</taxon>
        <taxon>Burkholderia cepacia complex</taxon>
    </lineage>
</organism>
<dbReference type="Pfam" id="PF19305">
    <property type="entry name" value="MmgE_PrpD_C"/>
    <property type="match status" value="1"/>
</dbReference>
<dbReference type="SUPFAM" id="SSF103378">
    <property type="entry name" value="2-methylcitrate dehydratase PrpD"/>
    <property type="match status" value="1"/>
</dbReference>
<dbReference type="Proteomes" id="UP001171620">
    <property type="component" value="Unassembled WGS sequence"/>
</dbReference>
<sequence>MDESRTLAAHVANTRFSNLPAEAVKAAQHSLLDAVGVMYAATGLVDACRVFAEMATANAGSAESTLLFNGARVPAAAAAFANGALSHAVDFEDTHDVAVLHPNAAVVPAALAIAEMRGDATGKDLLTAIAVGADIVCRLGLGLLNNPHDRGWYHAPMLGAFGATAAAASLLRLDSEQVINALALTLCQSVCSAQFQQDPASDVRAVRDAFAAQAGVTSALLAQRGIRGFVEPFEGKAGWYQLYADGQYDASLIVKGLGEIYEGANVSYKAWPCCRGTHPFVEAALRIVDGNEVALNDIRSITLHVNGFTKMLCEPLERKTRPHTAIDAKFSIPFAVASALVNREVGLTSFSPEKLADPAVARLMDRMNYKVNAAADFKTPLDGMVTVTTIGGREVSETVLHPRGHPSNPMSERELLAKFKSCSDFHVRPTARSQADTLAELMMCMPSLEDLSSVWQALGRNAA</sequence>
<dbReference type="InterPro" id="IPR042188">
    <property type="entry name" value="MmgE/PrpD_sf_2"/>
</dbReference>
<dbReference type="InterPro" id="IPR042183">
    <property type="entry name" value="MmgE/PrpD_sf_1"/>
</dbReference>
<evidence type="ECO:0000313" key="5">
    <source>
        <dbReference type="Proteomes" id="UP001171620"/>
    </source>
</evidence>
<feature type="domain" description="MmgE/PrpD N-terminal" evidence="2">
    <location>
        <begin position="6"/>
        <end position="247"/>
    </location>
</feature>
<comment type="caution">
    <text evidence="4">The sequence shown here is derived from an EMBL/GenBank/DDBJ whole genome shotgun (WGS) entry which is preliminary data.</text>
</comment>
<dbReference type="RefSeq" id="WP_301788895.1">
    <property type="nucleotide sequence ID" value="NZ_JAUJRV010000044.1"/>
</dbReference>
<comment type="similarity">
    <text evidence="1">Belongs to the PrpD family.</text>
</comment>
<gene>
    <name evidence="4" type="ORF">QZM33_30640</name>
</gene>